<evidence type="ECO:0000313" key="2">
    <source>
        <dbReference type="EMBL" id="TGC09363.1"/>
    </source>
</evidence>
<dbReference type="InterPro" id="IPR000157">
    <property type="entry name" value="TIR_dom"/>
</dbReference>
<sequence length="186" mass="21290">MIYTIYISHCEKDEHLAREILQTLWAVNMESFSSSSDEAGYISPEQQIHFGISRSDCMIVLLTEEGARSPQVNQEIGLAKGNNCLLIPLVDEGVELPVLIRHVHPIRFSDDRFSDALGKLIYGLRQLTRLEWLKINCPHCEEEMTQYMTPQEQVDKAIIAGTELETICSYCQNKLFLDPRTFMPVK</sequence>
<dbReference type="RefSeq" id="WP_135389403.1">
    <property type="nucleotide sequence ID" value="NZ_PGGK01000005.1"/>
</dbReference>
<dbReference type="OrthoDB" id="240616at2157"/>
<accession>A0A4E0PXD5</accession>
<proteinExistence type="predicted"/>
<protein>
    <recommendedName>
        <fullName evidence="1">TIR domain-containing protein</fullName>
    </recommendedName>
</protein>
<evidence type="ECO:0000313" key="3">
    <source>
        <dbReference type="Proteomes" id="UP000297295"/>
    </source>
</evidence>
<dbReference type="EMBL" id="PGGK01000005">
    <property type="protein sequence ID" value="TGC09363.1"/>
    <property type="molecule type" value="Genomic_DNA"/>
</dbReference>
<reference evidence="2 3" key="1">
    <citation type="submission" date="2017-11" db="EMBL/GenBank/DDBJ databases">
        <title>Isolation and Characterization of Methanogenic Archaea from Saline Meromictic Lake at Siberia.</title>
        <authorList>
            <person name="Shen Y."/>
            <person name="Huang H.-H."/>
            <person name="Lai M.-C."/>
            <person name="Chen S.-C."/>
        </authorList>
    </citation>
    <scope>NUCLEOTIDE SEQUENCE [LARGE SCALE GENOMIC DNA]</scope>
    <source>
        <strain evidence="2 3">SY-01</strain>
    </source>
</reference>
<dbReference type="Gene3D" id="3.40.50.10140">
    <property type="entry name" value="Toll/interleukin-1 receptor homology (TIR) domain"/>
    <property type="match status" value="1"/>
</dbReference>
<dbReference type="Pfam" id="PF13676">
    <property type="entry name" value="TIR_2"/>
    <property type="match status" value="1"/>
</dbReference>
<organism evidence="2 3">
    <name type="scientific">Methanolobus halotolerans</name>
    <dbReference type="NCBI Taxonomy" id="2052935"/>
    <lineage>
        <taxon>Archaea</taxon>
        <taxon>Methanobacteriati</taxon>
        <taxon>Methanobacteriota</taxon>
        <taxon>Stenosarchaea group</taxon>
        <taxon>Methanomicrobia</taxon>
        <taxon>Methanosarcinales</taxon>
        <taxon>Methanosarcinaceae</taxon>
        <taxon>Methanolobus</taxon>
    </lineage>
</organism>
<dbReference type="AlphaFoldDB" id="A0A4E0PXD5"/>
<dbReference type="SUPFAM" id="SSF52200">
    <property type="entry name" value="Toll/Interleukin receptor TIR domain"/>
    <property type="match status" value="1"/>
</dbReference>
<evidence type="ECO:0000259" key="1">
    <source>
        <dbReference type="Pfam" id="PF13676"/>
    </source>
</evidence>
<dbReference type="InterPro" id="IPR035897">
    <property type="entry name" value="Toll_tir_struct_dom_sf"/>
</dbReference>
<feature type="domain" description="TIR" evidence="1">
    <location>
        <begin position="5"/>
        <end position="121"/>
    </location>
</feature>
<name>A0A4E0PXD5_9EURY</name>
<dbReference type="GO" id="GO:0007165">
    <property type="term" value="P:signal transduction"/>
    <property type="evidence" value="ECO:0007669"/>
    <property type="project" value="InterPro"/>
</dbReference>
<gene>
    <name evidence="2" type="ORF">CUN85_05860</name>
</gene>
<dbReference type="Proteomes" id="UP000297295">
    <property type="component" value="Unassembled WGS sequence"/>
</dbReference>
<keyword evidence="3" id="KW-1185">Reference proteome</keyword>
<comment type="caution">
    <text evidence="2">The sequence shown here is derived from an EMBL/GenBank/DDBJ whole genome shotgun (WGS) entry which is preliminary data.</text>
</comment>